<dbReference type="PANTHER" id="PTHR35596">
    <property type="entry name" value="DUF2263 DOMAIN-CONTAINING PROTEIN"/>
    <property type="match status" value="1"/>
</dbReference>
<evidence type="ECO:0000313" key="4">
    <source>
        <dbReference type="Proteomes" id="UP001212841"/>
    </source>
</evidence>
<accession>A0AAD5SNB9</accession>
<feature type="domain" description="Microbial-type PARG catalytic" evidence="2">
    <location>
        <begin position="98"/>
        <end position="202"/>
    </location>
</feature>
<organism evidence="3 4">
    <name type="scientific">Rhizophlyctis rosea</name>
    <dbReference type="NCBI Taxonomy" id="64517"/>
    <lineage>
        <taxon>Eukaryota</taxon>
        <taxon>Fungi</taxon>
        <taxon>Fungi incertae sedis</taxon>
        <taxon>Chytridiomycota</taxon>
        <taxon>Chytridiomycota incertae sedis</taxon>
        <taxon>Chytridiomycetes</taxon>
        <taxon>Rhizophlyctidales</taxon>
        <taxon>Rhizophlyctidaceae</taxon>
        <taxon>Rhizophlyctis</taxon>
    </lineage>
</organism>
<dbReference type="Pfam" id="PF10021">
    <property type="entry name" value="PARG_cat_microb"/>
    <property type="match status" value="1"/>
</dbReference>
<feature type="region of interest" description="Disordered" evidence="1">
    <location>
        <begin position="1"/>
        <end position="20"/>
    </location>
</feature>
<evidence type="ECO:0000256" key="1">
    <source>
        <dbReference type="SAM" id="MobiDB-lite"/>
    </source>
</evidence>
<name>A0AAD5SNB9_9FUNG</name>
<sequence length="324" mass="36245">MSKAMPQQRHNAQKAPGRRLRREEKIAVCRETISFFRELLDHNRYGPILADSVPKTRMFHHPDALPPFQEKVDIAKEASGDASSADVNKLAVEDSTTTPSTPPTMKPLATPTPRIFAGDTLDVAIRLKATENLNPLILNMASIFKPGGGWQNGSSAQEEQIFYRSTYDLPMTDHFKLDPGRKWRYPMPVTGGIYTPNVLVFRGNELNGYPIWEYEDCVFFNFVAVAALKNPVIVDGKFTDEGRDITGEKIRGILRIAGLTGHRDLLLGALGCGAYGNPKREVAMLFKEVFGEEEFQGWFDHLDFAILDTRQEGNCALFQEVLLG</sequence>
<dbReference type="SUPFAM" id="SSF52949">
    <property type="entry name" value="Macro domain-like"/>
    <property type="match status" value="1"/>
</dbReference>
<dbReference type="AlphaFoldDB" id="A0AAD5SNB9"/>
<dbReference type="Gene3D" id="3.40.220.10">
    <property type="entry name" value="Leucine Aminopeptidase, subunit E, domain 1"/>
    <property type="match status" value="1"/>
</dbReference>
<reference evidence="3" key="1">
    <citation type="submission" date="2020-05" db="EMBL/GenBank/DDBJ databases">
        <title>Phylogenomic resolution of chytrid fungi.</title>
        <authorList>
            <person name="Stajich J.E."/>
            <person name="Amses K."/>
            <person name="Simmons R."/>
            <person name="Seto K."/>
            <person name="Myers J."/>
            <person name="Bonds A."/>
            <person name="Quandt C.A."/>
            <person name="Barry K."/>
            <person name="Liu P."/>
            <person name="Grigoriev I."/>
            <person name="Longcore J.E."/>
            <person name="James T.Y."/>
        </authorList>
    </citation>
    <scope>NUCLEOTIDE SEQUENCE</scope>
    <source>
        <strain evidence="3">JEL0318</strain>
    </source>
</reference>
<evidence type="ECO:0000313" key="3">
    <source>
        <dbReference type="EMBL" id="KAJ3057393.1"/>
    </source>
</evidence>
<gene>
    <name evidence="3" type="ORF">HK097_007572</name>
</gene>
<dbReference type="PANTHER" id="PTHR35596:SF1">
    <property type="entry name" value="MICROBIAL-TYPE PARG CATALYTIC DOMAIN-CONTAINING PROTEIN"/>
    <property type="match status" value="1"/>
</dbReference>
<dbReference type="NCBIfam" id="TIGR02452">
    <property type="entry name" value="TIGR02452 family protein"/>
    <property type="match status" value="1"/>
</dbReference>
<feature type="region of interest" description="Disordered" evidence="1">
    <location>
        <begin position="77"/>
        <end position="112"/>
    </location>
</feature>
<dbReference type="Proteomes" id="UP001212841">
    <property type="component" value="Unassembled WGS sequence"/>
</dbReference>
<proteinExistence type="predicted"/>
<dbReference type="EMBL" id="JADGJD010000004">
    <property type="protein sequence ID" value="KAJ3057393.1"/>
    <property type="molecule type" value="Genomic_DNA"/>
</dbReference>
<protein>
    <recommendedName>
        <fullName evidence="2">Microbial-type PARG catalytic domain-containing protein</fullName>
    </recommendedName>
</protein>
<comment type="caution">
    <text evidence="3">The sequence shown here is derived from an EMBL/GenBank/DDBJ whole genome shotgun (WGS) entry which is preliminary data.</text>
</comment>
<dbReference type="InterPro" id="IPR019261">
    <property type="entry name" value="PARG_cat_microbial"/>
</dbReference>
<evidence type="ECO:0000259" key="2">
    <source>
        <dbReference type="Pfam" id="PF10021"/>
    </source>
</evidence>
<dbReference type="InterPro" id="IPR043472">
    <property type="entry name" value="Macro_dom-like"/>
</dbReference>
<keyword evidence="4" id="KW-1185">Reference proteome</keyword>
<dbReference type="InterPro" id="IPR012664">
    <property type="entry name" value="CHP02452"/>
</dbReference>